<evidence type="ECO:0000259" key="13">
    <source>
        <dbReference type="PROSITE" id="PS50991"/>
    </source>
</evidence>
<dbReference type="InterPro" id="IPR054691">
    <property type="entry name" value="LeuA/HCS_post-cat"/>
</dbReference>
<dbReference type="InterPro" id="IPR000891">
    <property type="entry name" value="PYR_CT"/>
</dbReference>
<evidence type="ECO:0000256" key="4">
    <source>
        <dbReference type="ARBA" id="ARBA00018198"/>
    </source>
</evidence>
<accession>A0A0L6TWS7</accession>
<keyword evidence="9" id="KW-0464">Manganese</keyword>
<evidence type="ECO:0000256" key="8">
    <source>
        <dbReference type="ARBA" id="ARBA00022723"/>
    </source>
</evidence>
<feature type="domain" description="Pyruvate carboxyltransferase" evidence="13">
    <location>
        <begin position="5"/>
        <end position="269"/>
    </location>
</feature>
<dbReference type="AlphaFoldDB" id="A0A0L6TWS7"/>
<dbReference type="PANTHER" id="PTHR10277:SF9">
    <property type="entry name" value="2-ISOPROPYLMALATE SYNTHASE 1, CHLOROPLASTIC-RELATED"/>
    <property type="match status" value="1"/>
</dbReference>
<dbReference type="Gene3D" id="1.10.238.260">
    <property type="match status" value="1"/>
</dbReference>
<dbReference type="InterPro" id="IPR013709">
    <property type="entry name" value="2-isopropylmalate_synth_dimer"/>
</dbReference>
<dbReference type="GO" id="GO:0003852">
    <property type="term" value="F:2-isopropylmalate synthase activity"/>
    <property type="evidence" value="ECO:0007669"/>
    <property type="project" value="UniProtKB-UniRule"/>
</dbReference>
<keyword evidence="7 12" id="KW-0808">Transferase</keyword>
<dbReference type="Pfam" id="PF22617">
    <property type="entry name" value="HCS_D2"/>
    <property type="match status" value="1"/>
</dbReference>
<evidence type="ECO:0000256" key="1">
    <source>
        <dbReference type="ARBA" id="ARBA00004689"/>
    </source>
</evidence>
<dbReference type="RefSeq" id="WP_050741429.1">
    <property type="nucleotide sequence ID" value="NZ_LGYO01000045.1"/>
</dbReference>
<dbReference type="UniPathway" id="UPA00048">
    <property type="reaction ID" value="UER00070"/>
</dbReference>
<comment type="caution">
    <text evidence="14">The sequence shown here is derived from an EMBL/GenBank/DDBJ whole genome shotgun (WGS) entry which is preliminary data.</text>
</comment>
<evidence type="ECO:0000256" key="10">
    <source>
        <dbReference type="ARBA" id="ARBA00023304"/>
    </source>
</evidence>
<dbReference type="SMART" id="SM00917">
    <property type="entry name" value="LeuA_dimer"/>
    <property type="match status" value="1"/>
</dbReference>
<evidence type="ECO:0000313" key="15">
    <source>
        <dbReference type="Proteomes" id="UP000036873"/>
    </source>
</evidence>
<dbReference type="STRING" id="52689.AKG39_16090"/>
<dbReference type="PROSITE" id="PS50991">
    <property type="entry name" value="PYR_CT"/>
    <property type="match status" value="1"/>
</dbReference>
<dbReference type="PROSITE" id="PS00816">
    <property type="entry name" value="AIPM_HOMOCIT_SYNTH_2"/>
    <property type="match status" value="1"/>
</dbReference>
<dbReference type="GO" id="GO:0046872">
    <property type="term" value="F:metal ion binding"/>
    <property type="evidence" value="ECO:0007669"/>
    <property type="project" value="UniProtKB-KW"/>
</dbReference>
<evidence type="ECO:0000256" key="11">
    <source>
        <dbReference type="NCBIfam" id="TIGR00973"/>
    </source>
</evidence>
<evidence type="ECO:0000256" key="2">
    <source>
        <dbReference type="ARBA" id="ARBA00009396"/>
    </source>
</evidence>
<dbReference type="NCBIfam" id="TIGR00973">
    <property type="entry name" value="leuA_bact"/>
    <property type="match status" value="1"/>
</dbReference>
<dbReference type="OrthoDB" id="9804858at2"/>
<dbReference type="GO" id="GO:0009098">
    <property type="term" value="P:L-leucine biosynthetic process"/>
    <property type="evidence" value="ECO:0007669"/>
    <property type="project" value="UniProtKB-UniRule"/>
</dbReference>
<dbReference type="Gene3D" id="3.30.160.270">
    <property type="match status" value="1"/>
</dbReference>
<dbReference type="Pfam" id="PF00682">
    <property type="entry name" value="HMGL-like"/>
    <property type="match status" value="1"/>
</dbReference>
<dbReference type="PANTHER" id="PTHR10277">
    <property type="entry name" value="HOMOCITRATE SYNTHASE-RELATED"/>
    <property type="match status" value="1"/>
</dbReference>
<keyword evidence="6" id="KW-0028">Amino-acid biosynthesis</keyword>
<dbReference type="NCBIfam" id="NF002086">
    <property type="entry name" value="PRK00915.1-3"/>
    <property type="match status" value="1"/>
</dbReference>
<dbReference type="Pfam" id="PF08502">
    <property type="entry name" value="LeuA_dimer"/>
    <property type="match status" value="1"/>
</dbReference>
<evidence type="ECO:0000256" key="12">
    <source>
        <dbReference type="RuleBase" id="RU003523"/>
    </source>
</evidence>
<dbReference type="SUPFAM" id="SSF110921">
    <property type="entry name" value="2-isopropylmalate synthase LeuA, allosteric (dimerisation) domain"/>
    <property type="match status" value="1"/>
</dbReference>
<dbReference type="FunFam" id="1.10.238.260:FF:000001">
    <property type="entry name" value="2-isopropylmalate synthase"/>
    <property type="match status" value="1"/>
</dbReference>
<keyword evidence="10" id="KW-0100">Branched-chain amino acid biosynthesis</keyword>
<organism evidence="14 15">
    <name type="scientific">Acetobacterium bakii</name>
    <dbReference type="NCBI Taxonomy" id="52689"/>
    <lineage>
        <taxon>Bacteria</taxon>
        <taxon>Bacillati</taxon>
        <taxon>Bacillota</taxon>
        <taxon>Clostridia</taxon>
        <taxon>Eubacteriales</taxon>
        <taxon>Eubacteriaceae</taxon>
        <taxon>Acetobacterium</taxon>
    </lineage>
</organism>
<proteinExistence type="inferred from homology"/>
<evidence type="ECO:0000313" key="14">
    <source>
        <dbReference type="EMBL" id="KNZ40708.1"/>
    </source>
</evidence>
<protein>
    <recommendedName>
        <fullName evidence="4 11">2-isopropylmalate synthase</fullName>
        <ecNumber evidence="3 11">2.3.3.13</ecNumber>
    </recommendedName>
</protein>
<dbReference type="FunFam" id="3.20.20.70:FF:000010">
    <property type="entry name" value="2-isopropylmalate synthase"/>
    <property type="match status" value="1"/>
</dbReference>
<dbReference type="PATRIC" id="fig|52689.4.peg.2751"/>
<gene>
    <name evidence="14" type="ORF">AKG39_16090</name>
</gene>
<evidence type="ECO:0000256" key="5">
    <source>
        <dbReference type="ARBA" id="ARBA00022430"/>
    </source>
</evidence>
<evidence type="ECO:0000256" key="6">
    <source>
        <dbReference type="ARBA" id="ARBA00022605"/>
    </source>
</evidence>
<dbReference type="InterPro" id="IPR002034">
    <property type="entry name" value="AIPM/Hcit_synth_CS"/>
</dbReference>
<comment type="similarity">
    <text evidence="2">Belongs to the alpha-IPM synthase/homocitrate synthase family. LeuA type 1 subfamily.</text>
</comment>
<dbReference type="SUPFAM" id="SSF51569">
    <property type="entry name" value="Aldolase"/>
    <property type="match status" value="1"/>
</dbReference>
<keyword evidence="8" id="KW-0479">Metal-binding</keyword>
<dbReference type="InterPro" id="IPR036230">
    <property type="entry name" value="LeuA_allosteric_dom_sf"/>
</dbReference>
<dbReference type="CDD" id="cd07940">
    <property type="entry name" value="DRE_TIM_IPMS"/>
    <property type="match status" value="1"/>
</dbReference>
<evidence type="ECO:0000256" key="9">
    <source>
        <dbReference type="ARBA" id="ARBA00023211"/>
    </source>
</evidence>
<dbReference type="PROSITE" id="PS00815">
    <property type="entry name" value="AIPM_HOMOCIT_SYNTH_1"/>
    <property type="match status" value="1"/>
</dbReference>
<dbReference type="EMBL" id="LGYO01000045">
    <property type="protein sequence ID" value="KNZ40708.1"/>
    <property type="molecule type" value="Genomic_DNA"/>
</dbReference>
<reference evidence="15" key="1">
    <citation type="submission" date="2015-07" db="EMBL/GenBank/DDBJ databases">
        <title>Draft genome sequence of Acetobacterium bakii DSM 8293, a potential psychrophilic chemical producer through syngas fermentation.</title>
        <authorList>
            <person name="Song Y."/>
            <person name="Hwang S."/>
            <person name="Cho B.-K."/>
        </authorList>
    </citation>
    <scope>NUCLEOTIDE SEQUENCE [LARGE SCALE GENOMIC DNA]</scope>
    <source>
        <strain evidence="15">DSM 8239</strain>
    </source>
</reference>
<comment type="pathway">
    <text evidence="1">Amino-acid biosynthesis; L-leucine biosynthesis; L-leucine from 3-methyl-2-oxobutanoate: step 1/4.</text>
</comment>
<evidence type="ECO:0000256" key="3">
    <source>
        <dbReference type="ARBA" id="ARBA00012973"/>
    </source>
</evidence>
<dbReference type="Proteomes" id="UP000036873">
    <property type="component" value="Unassembled WGS sequence"/>
</dbReference>
<dbReference type="InterPro" id="IPR013785">
    <property type="entry name" value="Aldolase_TIM"/>
</dbReference>
<keyword evidence="15" id="KW-1185">Reference proteome</keyword>
<dbReference type="InterPro" id="IPR050073">
    <property type="entry name" value="2-IPM_HCS-like"/>
</dbReference>
<dbReference type="Gene3D" id="3.20.20.70">
    <property type="entry name" value="Aldolase class I"/>
    <property type="match status" value="1"/>
</dbReference>
<evidence type="ECO:0000256" key="7">
    <source>
        <dbReference type="ARBA" id="ARBA00022679"/>
    </source>
</evidence>
<dbReference type="EC" id="2.3.3.13" evidence="3 11"/>
<sequence length="517" mass="56661">MSRKIYVFDTTLRDGEQVPGAKLNLAEKLAVAEQLAKMKVDMMEVGFPSSSQGDFEAVRAISRKIGKDVWIAALGRAVESDIDCIYESIREAENPLIHIVLGSSEVHVSKKFRKTPQQVIDMGVGAVKYARRLLPQVQYSLEDASRSEFEYLWQTIEAVVKAGATIINVPDTVGFAIPDEFGKLIYRINDRLKNLDPKVLLSVHCHNDTGLATANTLAAVKNGADKVECTINGIGERAGNTALEEVVMGISLHEAYYGGHTTVDTRQIYETSRMVSATMGLDIQVNKAITGENAFAHSSGIHQDGLLKSKDVYEIMDPETIGAPAMEIVLTARSGRHAFMHITRQLGFDIPEESMGEIYQQFLAMADAKKEIYDNDVLTLLKNSTIPSSGNNPQLWQLINYEMTVARGLPSATVTLAKGDKEVVTRQTGSGVIDALYGAIMEAVDAPMELIDYRINSLSRGKGSLGKVTTQIRCDDQLFAGKAIEQDVMRASALALINAINKMVLEQAFGYQQEALH</sequence>
<keyword evidence="5" id="KW-0432">Leucine biosynthesis</keyword>
<dbReference type="InterPro" id="IPR005671">
    <property type="entry name" value="LeuA_bact_synth"/>
</dbReference>
<name>A0A0L6TWS7_9FIRM</name>